<keyword evidence="1" id="KW-0812">Transmembrane</keyword>
<keyword evidence="1" id="KW-1133">Transmembrane helix</keyword>
<reference evidence="2" key="2">
    <citation type="submission" date="2020-10" db="EMBL/GenBank/DDBJ databases">
        <authorList>
            <person name="Cooper E.A."/>
            <person name="Brenton Z.W."/>
            <person name="Flinn B.S."/>
            <person name="Jenkins J."/>
            <person name="Shu S."/>
            <person name="Flowers D."/>
            <person name="Luo F."/>
            <person name="Wang Y."/>
            <person name="Xia P."/>
            <person name="Barry K."/>
            <person name="Daum C."/>
            <person name="Lipzen A."/>
            <person name="Yoshinaga Y."/>
            <person name="Schmutz J."/>
            <person name="Saski C."/>
            <person name="Vermerris W."/>
            <person name="Kresovich S."/>
        </authorList>
    </citation>
    <scope>NUCLEOTIDE SEQUENCE</scope>
</reference>
<evidence type="ECO:0000313" key="3">
    <source>
        <dbReference type="Proteomes" id="UP000807115"/>
    </source>
</evidence>
<keyword evidence="1" id="KW-0472">Membrane</keyword>
<dbReference type="AlphaFoldDB" id="A0A921PYA4"/>
<protein>
    <submittedName>
        <fullName evidence="2">Uncharacterized protein</fullName>
    </submittedName>
</protein>
<evidence type="ECO:0000313" key="2">
    <source>
        <dbReference type="EMBL" id="KAG0512477.1"/>
    </source>
</evidence>
<feature type="transmembrane region" description="Helical" evidence="1">
    <location>
        <begin position="21"/>
        <end position="43"/>
    </location>
</feature>
<name>A0A921PYA4_SORBI</name>
<dbReference type="EMBL" id="CM027689">
    <property type="protein sequence ID" value="KAG0512477.1"/>
    <property type="molecule type" value="Genomic_DNA"/>
</dbReference>
<accession>A0A921PYA4</accession>
<organism evidence="2 3">
    <name type="scientific">Sorghum bicolor</name>
    <name type="common">Sorghum</name>
    <name type="synonym">Sorghum vulgare</name>
    <dbReference type="NCBI Taxonomy" id="4558"/>
    <lineage>
        <taxon>Eukaryota</taxon>
        <taxon>Viridiplantae</taxon>
        <taxon>Streptophyta</taxon>
        <taxon>Embryophyta</taxon>
        <taxon>Tracheophyta</taxon>
        <taxon>Spermatophyta</taxon>
        <taxon>Magnoliopsida</taxon>
        <taxon>Liliopsida</taxon>
        <taxon>Poales</taxon>
        <taxon>Poaceae</taxon>
        <taxon>PACMAD clade</taxon>
        <taxon>Panicoideae</taxon>
        <taxon>Andropogonodae</taxon>
        <taxon>Andropogoneae</taxon>
        <taxon>Sorghinae</taxon>
        <taxon>Sorghum</taxon>
    </lineage>
</organism>
<reference evidence="2" key="1">
    <citation type="journal article" date="2019" name="BMC Genomics">
        <title>A new reference genome for Sorghum bicolor reveals high levels of sequence similarity between sweet and grain genotypes: implications for the genetics of sugar metabolism.</title>
        <authorList>
            <person name="Cooper E.A."/>
            <person name="Brenton Z.W."/>
            <person name="Flinn B.S."/>
            <person name="Jenkins J."/>
            <person name="Shu S."/>
            <person name="Flowers D."/>
            <person name="Luo F."/>
            <person name="Wang Y."/>
            <person name="Xia P."/>
            <person name="Barry K."/>
            <person name="Daum C."/>
            <person name="Lipzen A."/>
            <person name="Yoshinaga Y."/>
            <person name="Schmutz J."/>
            <person name="Saski C."/>
            <person name="Vermerris W."/>
            <person name="Kresovich S."/>
        </authorList>
    </citation>
    <scope>NUCLEOTIDE SEQUENCE</scope>
</reference>
<dbReference type="Proteomes" id="UP000807115">
    <property type="component" value="Chromosome 10"/>
</dbReference>
<dbReference type="Gramene" id="EER89097">
    <property type="protein sequence ID" value="EER89097"/>
    <property type="gene ID" value="SORBI_3010G014400"/>
</dbReference>
<dbReference type="PANTHER" id="PTHR36480:SF10">
    <property type="entry name" value="LATE EMBRYOGENESIS ABUNDANT PROTEIN LEA-2 SUBGROUP DOMAIN-CONTAINING PROTEIN"/>
    <property type="match status" value="1"/>
</dbReference>
<gene>
    <name evidence="2" type="ORF">BDA96_10G017000</name>
</gene>
<comment type="caution">
    <text evidence="2">The sequence shown here is derived from an EMBL/GenBank/DDBJ whole genome shotgun (WGS) entry which is preliminary data.</text>
</comment>
<sequence>MAVDDDSGNKPQARLFPCLAILRYTVATVVTVLAVVVIVKVIYVGVRPEDVSVSVVQGHVSTSDLWNETTTYVDAAEATTVTAAKAAVVYPRVGGPRGSCIGGGGGLYSAALSRPCFGPGGDDDDVDSGTYGRPLTRTVYTPVDALNLEVALSVDNQSGRGSIYCRSINVTFRAGGGGMATAAGTVIGVLRLPSSFDFQAKPQTSHKISRMVTFNDTAALKYIADNYGGDTSFTGVVEVTMNTSSVVFGHHITRPRIVTLVCSQVDFVSVRYATATATSVQCIKSNN</sequence>
<dbReference type="PANTHER" id="PTHR36480">
    <property type="entry name" value="OS06G0118900 PROTEIN-RELATED"/>
    <property type="match status" value="1"/>
</dbReference>
<proteinExistence type="predicted"/>
<evidence type="ECO:0000256" key="1">
    <source>
        <dbReference type="SAM" id="Phobius"/>
    </source>
</evidence>